<evidence type="ECO:0000256" key="4">
    <source>
        <dbReference type="ARBA" id="ARBA00022692"/>
    </source>
</evidence>
<comment type="subcellular location">
    <subcellularLocation>
        <location evidence="1">Cell membrane</location>
        <topology evidence="1">Single-pass membrane protein</topology>
    </subcellularLocation>
    <subcellularLocation>
        <location evidence="7">Cell membrane</location>
        <topology evidence="7">Single-pass type II membrane protein</topology>
    </subcellularLocation>
</comment>
<dbReference type="GO" id="GO:0015031">
    <property type="term" value="P:protein transport"/>
    <property type="evidence" value="ECO:0007669"/>
    <property type="project" value="UniProtKB-KW"/>
</dbReference>
<evidence type="ECO:0000313" key="8">
    <source>
        <dbReference type="EMBL" id="TDT44182.1"/>
    </source>
</evidence>
<keyword evidence="3" id="KW-1003">Cell membrane</keyword>
<comment type="caution">
    <text evidence="8">The sequence shown here is derived from an EMBL/GenBank/DDBJ whole genome shotgun (WGS) entry which is preliminary data.</text>
</comment>
<dbReference type="Pfam" id="PF02472">
    <property type="entry name" value="ExbD"/>
    <property type="match status" value="1"/>
</dbReference>
<proteinExistence type="inferred from homology"/>
<dbReference type="AlphaFoldDB" id="A0A4R7K042"/>
<accession>A0A4R7K042</accession>
<keyword evidence="6" id="KW-0472">Membrane</keyword>
<dbReference type="GO" id="GO:0005886">
    <property type="term" value="C:plasma membrane"/>
    <property type="evidence" value="ECO:0007669"/>
    <property type="project" value="UniProtKB-SubCell"/>
</dbReference>
<gene>
    <name evidence="8" type="ORF">DES49_0282</name>
</gene>
<sequence>MPIRLTPLIDVVFILLLFFMLSSRMEPMGLLELETPAPQAASEPNQEPAELHLTDSGLEWNGSRVDPDGARTRLTGYSGDTVILKTSPSTPLGEFTRWLGHIESAGLNPAWKRNQKDAGEAP</sequence>
<evidence type="ECO:0000256" key="2">
    <source>
        <dbReference type="ARBA" id="ARBA00005811"/>
    </source>
</evidence>
<dbReference type="EMBL" id="SOAX01000001">
    <property type="protein sequence ID" value="TDT44182.1"/>
    <property type="molecule type" value="Genomic_DNA"/>
</dbReference>
<reference evidence="8 9" key="1">
    <citation type="submission" date="2019-03" db="EMBL/GenBank/DDBJ databases">
        <title>Genomic Encyclopedia of Type Strains, Phase IV (KMG-IV): sequencing the most valuable type-strain genomes for metagenomic binning, comparative biology and taxonomic classification.</title>
        <authorList>
            <person name="Goeker M."/>
        </authorList>
    </citation>
    <scope>NUCLEOTIDE SEQUENCE [LARGE SCALE GENOMIC DNA]</scope>
    <source>
        <strain evidence="8 9">DSM 15505</strain>
    </source>
</reference>
<keyword evidence="9" id="KW-1185">Reference proteome</keyword>
<evidence type="ECO:0000256" key="3">
    <source>
        <dbReference type="ARBA" id="ARBA00022475"/>
    </source>
</evidence>
<dbReference type="Proteomes" id="UP000295830">
    <property type="component" value="Unassembled WGS sequence"/>
</dbReference>
<keyword evidence="5" id="KW-1133">Transmembrane helix</keyword>
<evidence type="ECO:0000313" key="9">
    <source>
        <dbReference type="Proteomes" id="UP000295830"/>
    </source>
</evidence>
<name>A0A4R7K042_9GAMM</name>
<keyword evidence="7" id="KW-0813">Transport</keyword>
<organism evidence="8 9">
    <name type="scientific">Halospina denitrificans</name>
    <dbReference type="NCBI Taxonomy" id="332522"/>
    <lineage>
        <taxon>Bacteria</taxon>
        <taxon>Pseudomonadati</taxon>
        <taxon>Pseudomonadota</taxon>
        <taxon>Gammaproteobacteria</taxon>
        <taxon>Halospina</taxon>
    </lineage>
</organism>
<dbReference type="GO" id="GO:0022857">
    <property type="term" value="F:transmembrane transporter activity"/>
    <property type="evidence" value="ECO:0007669"/>
    <property type="project" value="InterPro"/>
</dbReference>
<dbReference type="InterPro" id="IPR003400">
    <property type="entry name" value="ExbD"/>
</dbReference>
<evidence type="ECO:0000256" key="1">
    <source>
        <dbReference type="ARBA" id="ARBA00004162"/>
    </source>
</evidence>
<evidence type="ECO:0000256" key="7">
    <source>
        <dbReference type="RuleBase" id="RU003879"/>
    </source>
</evidence>
<comment type="similarity">
    <text evidence="2 7">Belongs to the ExbD/TolR family.</text>
</comment>
<protein>
    <submittedName>
        <fullName evidence="8">Biopolymer transport protein ExbD</fullName>
    </submittedName>
</protein>
<dbReference type="RefSeq" id="WP_243864802.1">
    <property type="nucleotide sequence ID" value="NZ_SOAX01000001.1"/>
</dbReference>
<evidence type="ECO:0000256" key="5">
    <source>
        <dbReference type="ARBA" id="ARBA00022989"/>
    </source>
</evidence>
<keyword evidence="7" id="KW-0653">Protein transport</keyword>
<keyword evidence="4 7" id="KW-0812">Transmembrane</keyword>
<evidence type="ECO:0000256" key="6">
    <source>
        <dbReference type="ARBA" id="ARBA00023136"/>
    </source>
</evidence>